<dbReference type="InterPro" id="IPR036265">
    <property type="entry name" value="HIT-like_sf"/>
</dbReference>
<protein>
    <submittedName>
        <fullName evidence="3">HIT domain-containing protein</fullName>
    </submittedName>
</protein>
<evidence type="ECO:0000259" key="2">
    <source>
        <dbReference type="PROSITE" id="PS51084"/>
    </source>
</evidence>
<comment type="caution">
    <text evidence="1">Lacks conserved residue(s) required for the propagation of feature annotation.</text>
</comment>
<dbReference type="PROSITE" id="PS51084">
    <property type="entry name" value="HIT_2"/>
    <property type="match status" value="1"/>
</dbReference>
<comment type="caution">
    <text evidence="4">The sequence shown here is derived from an EMBL/GenBank/DDBJ whole genome shotgun (WGS) entry which is preliminary data.</text>
</comment>
<evidence type="ECO:0000313" key="3">
    <source>
        <dbReference type="EMBL" id="MCC5447097.1"/>
    </source>
</evidence>
<dbReference type="InterPro" id="IPR011146">
    <property type="entry name" value="HIT-like"/>
</dbReference>
<reference evidence="3" key="2">
    <citation type="submission" date="2017-05" db="EMBL/GenBank/DDBJ databases">
        <authorList>
            <person name="Munson-Mcgee J.H."/>
        </authorList>
    </citation>
    <scope>NUCLEOTIDE SEQUENCE</scope>
    <source>
        <strain evidence="3">SCGC AB-777_F03</strain>
    </source>
</reference>
<evidence type="ECO:0000313" key="4">
    <source>
        <dbReference type="EMBL" id="PVU68732.1"/>
    </source>
</evidence>
<dbReference type="Proteomes" id="UP000245509">
    <property type="component" value="Unassembled WGS sequence"/>
</dbReference>
<dbReference type="PANTHER" id="PTHR47670:SF1">
    <property type="entry name" value="ADENYLYLSULFATASE HINT3"/>
    <property type="match status" value="1"/>
</dbReference>
<dbReference type="PRINTS" id="PR00332">
    <property type="entry name" value="HISTRIAD"/>
</dbReference>
<proteinExistence type="predicted"/>
<reference evidence="4" key="1">
    <citation type="journal article" date="2015" name="Appl. Environ. Microbiol.">
        <title>Nanoarchaeota, Their Sulfolobales Host, and Nanoarchaeota Virus Distribution across Yellowstone National Park Hot Springs.</title>
        <authorList>
            <person name="Munson-McGee J.H."/>
            <person name="Field E.K."/>
            <person name="Bateson M."/>
            <person name="Rooney C."/>
            <person name="Stepanauskas R."/>
            <person name="Young M.J."/>
        </authorList>
    </citation>
    <scope>NUCLEOTIDE SEQUENCE [LARGE SCALE GENOMIC DNA]</scope>
    <source>
        <strain evidence="4">SCGC AB-777_F03</strain>
    </source>
</reference>
<dbReference type="Gene3D" id="3.30.428.10">
    <property type="entry name" value="HIT-like"/>
    <property type="match status" value="1"/>
</dbReference>
<evidence type="ECO:0000256" key="1">
    <source>
        <dbReference type="PROSITE-ProRule" id="PRU00464"/>
    </source>
</evidence>
<organism evidence="4">
    <name type="scientific">Nanobsidianus stetteri</name>
    <dbReference type="NCBI Taxonomy" id="1294122"/>
    <lineage>
        <taxon>Archaea</taxon>
        <taxon>Nanobdellota</taxon>
        <taxon>Candidatus Nanoarchaeia</taxon>
        <taxon>Nanoarchaeales</taxon>
        <taxon>Nanopusillaceae</taxon>
        <taxon>Candidatus Nanobsidianus</taxon>
    </lineage>
</organism>
<accession>A0A2T9WLN8</accession>
<dbReference type="PANTHER" id="PTHR47670">
    <property type="entry name" value="ADENYLYLSULFATASE HINT3"/>
    <property type="match status" value="1"/>
</dbReference>
<dbReference type="AlphaFoldDB" id="A0A2T9WLN8"/>
<name>A0A2T9WLN8_NANST</name>
<reference evidence="3" key="4">
    <citation type="submission" date="2021-11" db="EMBL/GenBank/DDBJ databases">
        <authorList>
            <person name="Munson-Mcgee J."/>
            <person name="Field E."/>
            <person name="Bateson M."/>
            <person name="Rooney C."/>
            <person name="Stepanauskas R."/>
            <person name="Young M."/>
        </authorList>
    </citation>
    <scope>NUCLEOTIDE SEQUENCE</scope>
    <source>
        <strain evidence="3">SCGC AB-777_F03</strain>
    </source>
</reference>
<feature type="domain" description="HIT" evidence="2">
    <location>
        <begin position="5"/>
        <end position="111"/>
    </location>
</feature>
<reference evidence="4" key="3">
    <citation type="submission" date="2017-05" db="EMBL/GenBank/DDBJ databases">
        <authorList>
            <person name="Song R."/>
            <person name="Chenine A.L."/>
            <person name="Ruprecht R.M."/>
        </authorList>
    </citation>
    <scope>NUCLEOTIDE SEQUENCE</scope>
    <source>
        <strain evidence="4">SCGC AB-777_F03</strain>
    </source>
</reference>
<dbReference type="EMBL" id="QEFP02000007">
    <property type="protein sequence ID" value="MCC5447097.1"/>
    <property type="molecule type" value="Genomic_DNA"/>
</dbReference>
<dbReference type="GO" id="GO:0009150">
    <property type="term" value="P:purine ribonucleotide metabolic process"/>
    <property type="evidence" value="ECO:0007669"/>
    <property type="project" value="TreeGrafter"/>
</dbReference>
<dbReference type="SUPFAM" id="SSF54197">
    <property type="entry name" value="HIT-like"/>
    <property type="match status" value="1"/>
</dbReference>
<gene>
    <name evidence="3" type="ORF">DDW03_001635</name>
    <name evidence="4" type="ORF">DDW03_01400</name>
</gene>
<sequence>MDDCVYCKIANKMIPSYILYEDNDIICVLDILPPSKGSFLVFPKLHIEDYTSLNDEINQKMFTISKYISIILKNKLKFDGLNILLSSGETGQKYKHTVIQVIPRFKDDNIKIYFNRFKEDPSFLEELKKYITTELIKMSQQYLNSEKNEEREEIKKDIDYKLLNQWFEKRI</sequence>
<dbReference type="Pfam" id="PF01230">
    <property type="entry name" value="HIT"/>
    <property type="match status" value="1"/>
</dbReference>
<dbReference type="RefSeq" id="WP_228615323.1">
    <property type="nucleotide sequence ID" value="NZ_QEFP02000007.1"/>
</dbReference>
<dbReference type="InterPro" id="IPR001310">
    <property type="entry name" value="Histidine_triad_HIT"/>
</dbReference>
<dbReference type="GO" id="GO:0006790">
    <property type="term" value="P:sulfur compound metabolic process"/>
    <property type="evidence" value="ECO:0007669"/>
    <property type="project" value="TreeGrafter"/>
</dbReference>
<dbReference type="GO" id="GO:0047627">
    <property type="term" value="F:adenylylsulfatase activity"/>
    <property type="evidence" value="ECO:0007669"/>
    <property type="project" value="TreeGrafter"/>
</dbReference>
<dbReference type="EMBL" id="QEFP01000004">
    <property type="protein sequence ID" value="PVU68732.1"/>
    <property type="molecule type" value="Genomic_DNA"/>
</dbReference>